<gene>
    <name evidence="1" type="ORF">JCM19240_3660</name>
</gene>
<proteinExistence type="predicted"/>
<dbReference type="EMBL" id="BBMT01000006">
    <property type="protein sequence ID" value="GAL35290.1"/>
    <property type="molecule type" value="Genomic_DNA"/>
</dbReference>
<keyword evidence="2" id="KW-1185">Reference proteome</keyword>
<comment type="caution">
    <text evidence="1">The sequence shown here is derived from an EMBL/GenBank/DDBJ whole genome shotgun (WGS) entry which is preliminary data.</text>
</comment>
<organism evidence="1 2">
    <name type="scientific">Vibrio maritimus</name>
    <dbReference type="NCBI Taxonomy" id="990268"/>
    <lineage>
        <taxon>Bacteria</taxon>
        <taxon>Pseudomonadati</taxon>
        <taxon>Pseudomonadota</taxon>
        <taxon>Gammaproteobacteria</taxon>
        <taxon>Vibrionales</taxon>
        <taxon>Vibrionaceae</taxon>
        <taxon>Vibrio</taxon>
    </lineage>
</organism>
<reference evidence="1 2" key="2">
    <citation type="submission" date="2014-09" db="EMBL/GenBank/DDBJ databases">
        <authorList>
            <consortium name="NBRP consortium"/>
            <person name="Sawabe T."/>
            <person name="Meirelles P."/>
            <person name="Nakanishi M."/>
            <person name="Sayaka M."/>
            <person name="Hattori M."/>
            <person name="Ohkuma M."/>
        </authorList>
    </citation>
    <scope>NUCLEOTIDE SEQUENCE [LARGE SCALE GENOMIC DNA]</scope>
    <source>
        <strain evidence="1 2">JCM 19240</strain>
    </source>
</reference>
<dbReference type="Proteomes" id="UP000029224">
    <property type="component" value="Unassembled WGS sequence"/>
</dbReference>
<reference evidence="1 2" key="1">
    <citation type="submission" date="2014-09" db="EMBL/GenBank/DDBJ databases">
        <title>Vibrio maritimus JCM 19240. (C210) whole genome shotgun sequence.</title>
        <authorList>
            <person name="Sawabe T."/>
            <person name="Meirelles P."/>
            <person name="Nakanishi M."/>
            <person name="Sayaka M."/>
            <person name="Hattori M."/>
            <person name="Ohkuma M."/>
        </authorList>
    </citation>
    <scope>NUCLEOTIDE SEQUENCE [LARGE SCALE GENOMIC DNA]</scope>
    <source>
        <strain evidence="1 2">JCM 19240</strain>
    </source>
</reference>
<dbReference type="AlphaFoldDB" id="A0A090T5M5"/>
<evidence type="ECO:0000313" key="2">
    <source>
        <dbReference type="Proteomes" id="UP000029224"/>
    </source>
</evidence>
<accession>A0A090T5M5</accession>
<sequence>MKSNKEIALDAIELVKPAIEKLFERTNRKELHIVVMDPSIKPWEGNFEESILIESSLGNPSQWTIEFDKLARKKAHQAWRNNTPNIHQQTVHPSSLREGDVLFYGSFVYGDIVVACSGVEQWYDMLISSWIALAIEQLTISEYQSIKITTPTQQYR</sequence>
<evidence type="ECO:0000313" key="1">
    <source>
        <dbReference type="EMBL" id="GAL35290.1"/>
    </source>
</evidence>
<protein>
    <submittedName>
        <fullName evidence="1">Uncharacterized protein</fullName>
    </submittedName>
</protein>
<dbReference type="OrthoDB" id="6103794at2"/>
<name>A0A090T5M5_9VIBR</name>